<evidence type="ECO:0000256" key="1">
    <source>
        <dbReference type="SAM" id="MobiDB-lite"/>
    </source>
</evidence>
<protein>
    <recommendedName>
        <fullName evidence="2">NAC domain-containing protein</fullName>
    </recommendedName>
</protein>
<dbReference type="GO" id="GO:0006355">
    <property type="term" value="P:regulation of DNA-templated transcription"/>
    <property type="evidence" value="ECO:0007669"/>
    <property type="project" value="InterPro"/>
</dbReference>
<proteinExistence type="predicted"/>
<dbReference type="AlphaFoldDB" id="A0A8T1NSX2"/>
<organism evidence="3 4">
    <name type="scientific">Carya illinoinensis</name>
    <name type="common">Pecan</name>
    <dbReference type="NCBI Taxonomy" id="32201"/>
    <lineage>
        <taxon>Eukaryota</taxon>
        <taxon>Viridiplantae</taxon>
        <taxon>Streptophyta</taxon>
        <taxon>Embryophyta</taxon>
        <taxon>Tracheophyta</taxon>
        <taxon>Spermatophyta</taxon>
        <taxon>Magnoliopsida</taxon>
        <taxon>eudicotyledons</taxon>
        <taxon>Gunneridae</taxon>
        <taxon>Pentapetalae</taxon>
        <taxon>rosids</taxon>
        <taxon>fabids</taxon>
        <taxon>Fagales</taxon>
        <taxon>Juglandaceae</taxon>
        <taxon>Carya</taxon>
    </lineage>
</organism>
<sequence length="408" mass="45745">MTSLSEKSPAMEVENAKERKPIIMDAVNTTQSFANNSREQPQLALDDIDDESNNFNSNSKIQELEVLSTFSPGFRFCPTDEELIVFYLQKKVLNQPLPLNKIVEVNLYAYNPDFLAAKYEDYQEDQLYIFTPRDRKYRNGSRPNRAAGDGYWKATGADRQIKSNETVVGYRKSLVFYIGKAPKGDKTDWIMHEFRVEDSPCTKRGSNGMRLDDWVLCRIYKKFVKSTKTQTEDDFHAMVGSTSLQDDHDGVDDEHVDQMNCGILEGAAIADVEVPIIGARDNMQITTSTFQNGFLQPESAAQWTNAHALGIGATSNGYFQVVGGNYSSPPPLPATMVPPIGFMSNWVYNSTDQTVFGSNYLNEPSEFQDISWMSLPSQFDGSSDGFRQESNEHLPGSFPNINPDGGED</sequence>
<dbReference type="PROSITE" id="PS51005">
    <property type="entry name" value="NAC"/>
    <property type="match status" value="1"/>
</dbReference>
<reference evidence="3" key="1">
    <citation type="submission" date="2020-12" db="EMBL/GenBank/DDBJ databases">
        <title>WGS assembly of Carya illinoinensis cv. Pawnee.</title>
        <authorList>
            <person name="Platts A."/>
            <person name="Shu S."/>
            <person name="Wright S."/>
            <person name="Barry K."/>
            <person name="Edger P."/>
            <person name="Pires J.C."/>
            <person name="Schmutz J."/>
        </authorList>
    </citation>
    <scope>NUCLEOTIDE SEQUENCE</scope>
    <source>
        <tissue evidence="3">Leaf</tissue>
    </source>
</reference>
<dbReference type="GO" id="GO:0003677">
    <property type="term" value="F:DNA binding"/>
    <property type="evidence" value="ECO:0007669"/>
    <property type="project" value="InterPro"/>
</dbReference>
<evidence type="ECO:0000259" key="2">
    <source>
        <dbReference type="PROSITE" id="PS51005"/>
    </source>
</evidence>
<keyword evidence="4" id="KW-1185">Reference proteome</keyword>
<dbReference type="InterPro" id="IPR003441">
    <property type="entry name" value="NAC-dom"/>
</dbReference>
<name>A0A8T1NSX2_CARIL</name>
<accession>A0A8T1NSX2</accession>
<gene>
    <name evidence="3" type="ORF">CIPAW_13G149700</name>
</gene>
<evidence type="ECO:0000313" key="3">
    <source>
        <dbReference type="EMBL" id="KAG6632304.1"/>
    </source>
</evidence>
<dbReference type="PANTHER" id="PTHR31719">
    <property type="entry name" value="NAC TRANSCRIPTION FACTOR 56"/>
    <property type="match status" value="1"/>
</dbReference>
<dbReference type="Proteomes" id="UP000811609">
    <property type="component" value="Chromosome 13"/>
</dbReference>
<comment type="caution">
    <text evidence="3">The sequence shown here is derived from an EMBL/GenBank/DDBJ whole genome shotgun (WGS) entry which is preliminary data.</text>
</comment>
<evidence type="ECO:0000313" key="4">
    <source>
        <dbReference type="Proteomes" id="UP000811609"/>
    </source>
</evidence>
<dbReference type="Pfam" id="PF02365">
    <property type="entry name" value="NAM"/>
    <property type="match status" value="1"/>
</dbReference>
<dbReference type="EMBL" id="CM031821">
    <property type="protein sequence ID" value="KAG6632304.1"/>
    <property type="molecule type" value="Genomic_DNA"/>
</dbReference>
<feature type="domain" description="NAC" evidence="2">
    <location>
        <begin position="70"/>
        <end position="222"/>
    </location>
</feature>
<feature type="region of interest" description="Disordered" evidence="1">
    <location>
        <begin position="378"/>
        <end position="408"/>
    </location>
</feature>
<dbReference type="PANTHER" id="PTHR31719:SF179">
    <property type="entry name" value="OS08G0148400 PROTEIN"/>
    <property type="match status" value="1"/>
</dbReference>